<organism evidence="1 2">
    <name type="scientific">Caerostris extrusa</name>
    <name type="common">Bark spider</name>
    <name type="synonym">Caerostris bankana</name>
    <dbReference type="NCBI Taxonomy" id="172846"/>
    <lineage>
        <taxon>Eukaryota</taxon>
        <taxon>Metazoa</taxon>
        <taxon>Ecdysozoa</taxon>
        <taxon>Arthropoda</taxon>
        <taxon>Chelicerata</taxon>
        <taxon>Arachnida</taxon>
        <taxon>Araneae</taxon>
        <taxon>Araneomorphae</taxon>
        <taxon>Entelegynae</taxon>
        <taxon>Araneoidea</taxon>
        <taxon>Araneidae</taxon>
        <taxon>Caerostris</taxon>
    </lineage>
</organism>
<dbReference type="AlphaFoldDB" id="A0AAV4WV28"/>
<evidence type="ECO:0000313" key="1">
    <source>
        <dbReference type="EMBL" id="GIY85504.1"/>
    </source>
</evidence>
<protein>
    <submittedName>
        <fullName evidence="1">Uncharacterized protein</fullName>
    </submittedName>
</protein>
<reference evidence="1 2" key="1">
    <citation type="submission" date="2021-06" db="EMBL/GenBank/DDBJ databases">
        <title>Caerostris extrusa draft genome.</title>
        <authorList>
            <person name="Kono N."/>
            <person name="Arakawa K."/>
        </authorList>
    </citation>
    <scope>NUCLEOTIDE SEQUENCE [LARGE SCALE GENOMIC DNA]</scope>
</reference>
<accession>A0AAV4WV28</accession>
<evidence type="ECO:0000313" key="2">
    <source>
        <dbReference type="Proteomes" id="UP001054945"/>
    </source>
</evidence>
<sequence>MTNNGILPLFGQCVPFHGCYRIVRNRQLDEDGWKRASRAVKFGLALRGWGMAMTIQMRAITLQWSDYGEEHKPQMHITHLFQ</sequence>
<name>A0AAV4WV28_CAEEX</name>
<gene>
    <name evidence="1" type="ORF">CEXT_685681</name>
</gene>
<comment type="caution">
    <text evidence="1">The sequence shown here is derived from an EMBL/GenBank/DDBJ whole genome shotgun (WGS) entry which is preliminary data.</text>
</comment>
<dbReference type="EMBL" id="BPLR01016660">
    <property type="protein sequence ID" value="GIY85504.1"/>
    <property type="molecule type" value="Genomic_DNA"/>
</dbReference>
<dbReference type="Proteomes" id="UP001054945">
    <property type="component" value="Unassembled WGS sequence"/>
</dbReference>
<keyword evidence="2" id="KW-1185">Reference proteome</keyword>
<proteinExistence type="predicted"/>